<reference evidence="3 4" key="1">
    <citation type="submission" date="2014-04" db="EMBL/GenBank/DDBJ databases">
        <authorList>
            <consortium name="DOE Joint Genome Institute"/>
            <person name="Kuo A."/>
            <person name="Gay G."/>
            <person name="Dore J."/>
            <person name="Kohler A."/>
            <person name="Nagy L.G."/>
            <person name="Floudas D."/>
            <person name="Copeland A."/>
            <person name="Barry K.W."/>
            <person name="Cichocki N."/>
            <person name="Veneault-Fourrey C."/>
            <person name="LaButti K."/>
            <person name="Lindquist E.A."/>
            <person name="Lipzen A."/>
            <person name="Lundell T."/>
            <person name="Morin E."/>
            <person name="Murat C."/>
            <person name="Sun H."/>
            <person name="Tunlid A."/>
            <person name="Henrissat B."/>
            <person name="Grigoriev I.V."/>
            <person name="Hibbett D.S."/>
            <person name="Martin F."/>
            <person name="Nordberg H.P."/>
            <person name="Cantor M.N."/>
            <person name="Hua S.X."/>
        </authorList>
    </citation>
    <scope>NUCLEOTIDE SEQUENCE [LARGE SCALE GENOMIC DNA]</scope>
    <source>
        <strain evidence="4">h7</strain>
    </source>
</reference>
<dbReference type="HOGENOM" id="CLU_035509_15_0_1"/>
<feature type="transmembrane region" description="Helical" evidence="1">
    <location>
        <begin position="177"/>
        <end position="199"/>
    </location>
</feature>
<keyword evidence="1" id="KW-1133">Transmembrane helix</keyword>
<proteinExistence type="predicted"/>
<sequence length="310" mass="34678">MASAAAEEFFKLLTEDRHATYSYVSALAFISYDIILSFSRETKYIWGSKWSAVKALYFVVRYYAVINLIPIVAIWTRTSPGLIIESSRCKSYFYWTIIAGPSIFIVTLDGILMLRVWALYNRSKPLFVVLLILVLADFGAALFSVVEFARTLAENVVRAPDPWRGCSSTAPNTKTILLAYVPNFALSLLFLAMTLWKLFQNQKMFGDVSWTNLRDLKGMSPLLVAFVRDGSIFFALACLAGFLGLMATYVVHGVIASVFYPWTLVIYSFSGAHLVLGLRAAGKEDTDQTWDATMSAHHARGRVTRGMTFA</sequence>
<feature type="domain" description="DUF6533" evidence="2">
    <location>
        <begin position="21"/>
        <end position="65"/>
    </location>
</feature>
<feature type="transmembrane region" description="Helical" evidence="1">
    <location>
        <begin position="249"/>
        <end position="269"/>
    </location>
</feature>
<dbReference type="Pfam" id="PF20151">
    <property type="entry name" value="DUF6533"/>
    <property type="match status" value="1"/>
</dbReference>
<evidence type="ECO:0000259" key="2">
    <source>
        <dbReference type="Pfam" id="PF20151"/>
    </source>
</evidence>
<feature type="transmembrane region" description="Helical" evidence="1">
    <location>
        <begin position="220"/>
        <end position="243"/>
    </location>
</feature>
<protein>
    <recommendedName>
        <fullName evidence="2">DUF6533 domain-containing protein</fullName>
    </recommendedName>
</protein>
<dbReference type="Proteomes" id="UP000053424">
    <property type="component" value="Unassembled WGS sequence"/>
</dbReference>
<accession>A0A0C3BVQ1</accession>
<gene>
    <name evidence="3" type="ORF">M413DRAFT_31898</name>
</gene>
<name>A0A0C3BVQ1_HEBCY</name>
<keyword evidence="1" id="KW-0472">Membrane</keyword>
<evidence type="ECO:0000313" key="4">
    <source>
        <dbReference type="Proteomes" id="UP000053424"/>
    </source>
</evidence>
<dbReference type="InterPro" id="IPR045340">
    <property type="entry name" value="DUF6533"/>
</dbReference>
<keyword evidence="1" id="KW-0812">Transmembrane</keyword>
<dbReference type="OrthoDB" id="2952413at2759"/>
<feature type="transmembrane region" description="Helical" evidence="1">
    <location>
        <begin position="20"/>
        <end position="39"/>
    </location>
</feature>
<dbReference type="EMBL" id="KN831808">
    <property type="protein sequence ID" value="KIM36144.1"/>
    <property type="molecule type" value="Genomic_DNA"/>
</dbReference>
<reference evidence="4" key="2">
    <citation type="submission" date="2015-01" db="EMBL/GenBank/DDBJ databases">
        <title>Evolutionary Origins and Diversification of the Mycorrhizal Mutualists.</title>
        <authorList>
            <consortium name="DOE Joint Genome Institute"/>
            <consortium name="Mycorrhizal Genomics Consortium"/>
            <person name="Kohler A."/>
            <person name="Kuo A."/>
            <person name="Nagy L.G."/>
            <person name="Floudas D."/>
            <person name="Copeland A."/>
            <person name="Barry K.W."/>
            <person name="Cichocki N."/>
            <person name="Veneault-Fourrey C."/>
            <person name="LaButti K."/>
            <person name="Lindquist E.A."/>
            <person name="Lipzen A."/>
            <person name="Lundell T."/>
            <person name="Morin E."/>
            <person name="Murat C."/>
            <person name="Riley R."/>
            <person name="Ohm R."/>
            <person name="Sun H."/>
            <person name="Tunlid A."/>
            <person name="Henrissat B."/>
            <person name="Grigoriev I.V."/>
            <person name="Hibbett D.S."/>
            <person name="Martin F."/>
        </authorList>
    </citation>
    <scope>NUCLEOTIDE SEQUENCE [LARGE SCALE GENOMIC DNA]</scope>
    <source>
        <strain evidence="4">h7</strain>
    </source>
</reference>
<feature type="transmembrane region" description="Helical" evidence="1">
    <location>
        <begin position="92"/>
        <end position="114"/>
    </location>
</feature>
<feature type="transmembrane region" description="Helical" evidence="1">
    <location>
        <begin position="126"/>
        <end position="146"/>
    </location>
</feature>
<dbReference type="AlphaFoldDB" id="A0A0C3BVQ1"/>
<evidence type="ECO:0000313" key="3">
    <source>
        <dbReference type="EMBL" id="KIM36144.1"/>
    </source>
</evidence>
<evidence type="ECO:0000256" key="1">
    <source>
        <dbReference type="SAM" id="Phobius"/>
    </source>
</evidence>
<organism evidence="3 4">
    <name type="scientific">Hebeloma cylindrosporum</name>
    <dbReference type="NCBI Taxonomy" id="76867"/>
    <lineage>
        <taxon>Eukaryota</taxon>
        <taxon>Fungi</taxon>
        <taxon>Dikarya</taxon>
        <taxon>Basidiomycota</taxon>
        <taxon>Agaricomycotina</taxon>
        <taxon>Agaricomycetes</taxon>
        <taxon>Agaricomycetidae</taxon>
        <taxon>Agaricales</taxon>
        <taxon>Agaricineae</taxon>
        <taxon>Hymenogastraceae</taxon>
        <taxon>Hebeloma</taxon>
    </lineage>
</organism>
<feature type="transmembrane region" description="Helical" evidence="1">
    <location>
        <begin position="51"/>
        <end position="72"/>
    </location>
</feature>
<keyword evidence="4" id="KW-1185">Reference proteome</keyword>